<name>A0ABR1ZE66_9ROSI</name>
<dbReference type="InterPro" id="IPR032675">
    <property type="entry name" value="LRR_dom_sf"/>
</dbReference>
<evidence type="ECO:0000313" key="2">
    <source>
        <dbReference type="Proteomes" id="UP001396334"/>
    </source>
</evidence>
<protein>
    <submittedName>
        <fullName evidence="1">Uncharacterized protein</fullName>
    </submittedName>
</protein>
<gene>
    <name evidence="1" type="ORF">V6N11_076724</name>
</gene>
<sequence length="102" mass="11480">MIFIIMTTFLFLLFFSSGLLVINACHQQEREALTSFKSNMADPLNSLSSWKGHNCCSWDGINYSDTSHVMVIDLRNPKPDSLFLDMNSQLVSTSDVPDLLFG</sequence>
<keyword evidence="2" id="KW-1185">Reference proteome</keyword>
<dbReference type="Gene3D" id="3.80.10.10">
    <property type="entry name" value="Ribonuclease Inhibitor"/>
    <property type="match status" value="1"/>
</dbReference>
<dbReference type="InterPro" id="IPR013210">
    <property type="entry name" value="LRR_N_plant-typ"/>
</dbReference>
<dbReference type="InterPro" id="IPR046956">
    <property type="entry name" value="RLP23-like"/>
</dbReference>
<dbReference type="PANTHER" id="PTHR48063">
    <property type="entry name" value="LRR RECEPTOR-LIKE KINASE"/>
    <property type="match status" value="1"/>
</dbReference>
<dbReference type="EMBL" id="JBBPBN010001343">
    <property type="protein sequence ID" value="KAK8478570.1"/>
    <property type="molecule type" value="Genomic_DNA"/>
</dbReference>
<reference evidence="1 2" key="1">
    <citation type="journal article" date="2024" name="G3 (Bethesda)">
        <title>Genome assembly of Hibiscus sabdariffa L. provides insights into metabolisms of medicinal natural products.</title>
        <authorList>
            <person name="Kim T."/>
        </authorList>
    </citation>
    <scope>NUCLEOTIDE SEQUENCE [LARGE SCALE GENOMIC DNA]</scope>
    <source>
        <strain evidence="1">TK-2024</strain>
        <tissue evidence="1">Old leaves</tissue>
    </source>
</reference>
<dbReference type="Proteomes" id="UP001396334">
    <property type="component" value="Unassembled WGS sequence"/>
</dbReference>
<proteinExistence type="predicted"/>
<comment type="caution">
    <text evidence="1">The sequence shown here is derived from an EMBL/GenBank/DDBJ whole genome shotgun (WGS) entry which is preliminary data.</text>
</comment>
<evidence type="ECO:0000313" key="1">
    <source>
        <dbReference type="EMBL" id="KAK8478570.1"/>
    </source>
</evidence>
<accession>A0ABR1ZE66</accession>
<organism evidence="1 2">
    <name type="scientific">Hibiscus sabdariffa</name>
    <name type="common">roselle</name>
    <dbReference type="NCBI Taxonomy" id="183260"/>
    <lineage>
        <taxon>Eukaryota</taxon>
        <taxon>Viridiplantae</taxon>
        <taxon>Streptophyta</taxon>
        <taxon>Embryophyta</taxon>
        <taxon>Tracheophyta</taxon>
        <taxon>Spermatophyta</taxon>
        <taxon>Magnoliopsida</taxon>
        <taxon>eudicotyledons</taxon>
        <taxon>Gunneridae</taxon>
        <taxon>Pentapetalae</taxon>
        <taxon>rosids</taxon>
        <taxon>malvids</taxon>
        <taxon>Malvales</taxon>
        <taxon>Malvaceae</taxon>
        <taxon>Malvoideae</taxon>
        <taxon>Hibiscus</taxon>
    </lineage>
</organism>
<dbReference type="Pfam" id="PF08263">
    <property type="entry name" value="LRRNT_2"/>
    <property type="match status" value="1"/>
</dbReference>